<comment type="caution">
    <text evidence="1">The sequence shown here is derived from an EMBL/GenBank/DDBJ whole genome shotgun (WGS) entry which is preliminary data.</text>
</comment>
<organism evidence="1 2">
    <name type="scientific">Trichonephila clavata</name>
    <name type="common">Joro spider</name>
    <name type="synonym">Nephila clavata</name>
    <dbReference type="NCBI Taxonomy" id="2740835"/>
    <lineage>
        <taxon>Eukaryota</taxon>
        <taxon>Metazoa</taxon>
        <taxon>Ecdysozoa</taxon>
        <taxon>Arthropoda</taxon>
        <taxon>Chelicerata</taxon>
        <taxon>Arachnida</taxon>
        <taxon>Araneae</taxon>
        <taxon>Araneomorphae</taxon>
        <taxon>Entelegynae</taxon>
        <taxon>Araneoidea</taxon>
        <taxon>Nephilidae</taxon>
        <taxon>Trichonephila</taxon>
    </lineage>
</organism>
<gene>
    <name evidence="1" type="ORF">TNCT_408511</name>
</gene>
<evidence type="ECO:0000313" key="2">
    <source>
        <dbReference type="Proteomes" id="UP000887116"/>
    </source>
</evidence>
<dbReference type="Proteomes" id="UP000887116">
    <property type="component" value="Unassembled WGS sequence"/>
</dbReference>
<proteinExistence type="predicted"/>
<dbReference type="EMBL" id="BMAO01022623">
    <property type="protein sequence ID" value="GFQ83187.1"/>
    <property type="molecule type" value="Genomic_DNA"/>
</dbReference>
<evidence type="ECO:0000313" key="1">
    <source>
        <dbReference type="EMBL" id="GFQ83187.1"/>
    </source>
</evidence>
<dbReference type="AlphaFoldDB" id="A0A8X6FLT9"/>
<name>A0A8X6FLT9_TRICU</name>
<accession>A0A8X6FLT9</accession>
<sequence length="87" mass="9827">MVRLASQNDLVRSSWEGTEKKTELPIQAWNSYFDNAGASRSCRFNLTLDTVYCYLPHEVGEWTTHLFHCSDSSRGALKGWGPSKVTS</sequence>
<protein>
    <submittedName>
        <fullName evidence="1">Uncharacterized protein</fullName>
    </submittedName>
</protein>
<keyword evidence="2" id="KW-1185">Reference proteome</keyword>
<reference evidence="1" key="1">
    <citation type="submission" date="2020-07" db="EMBL/GenBank/DDBJ databases">
        <title>Multicomponent nature underlies the extraordinary mechanical properties of spider dragline silk.</title>
        <authorList>
            <person name="Kono N."/>
            <person name="Nakamura H."/>
            <person name="Mori M."/>
            <person name="Yoshida Y."/>
            <person name="Ohtoshi R."/>
            <person name="Malay A.D."/>
            <person name="Moran D.A.P."/>
            <person name="Tomita M."/>
            <person name="Numata K."/>
            <person name="Arakawa K."/>
        </authorList>
    </citation>
    <scope>NUCLEOTIDE SEQUENCE</scope>
</reference>